<gene>
    <name evidence="3" type="ORF">R4I43_02555</name>
</gene>
<sequence>MAQDGERTPSDAAAHRSVPPLPRRLADPTPVVLFGTALWFAGVVAFGWRDLADGTFDIQFFSCIAGTTLGIIGYGVFRWQRSAARRGSRGSWQGLSGLDT</sequence>
<dbReference type="EMBL" id="JAWLNX010000001">
    <property type="protein sequence ID" value="MEB3366274.1"/>
    <property type="molecule type" value="Genomic_DNA"/>
</dbReference>
<protein>
    <submittedName>
        <fullName evidence="3">DUF2530 domain-containing protein</fullName>
    </submittedName>
</protein>
<dbReference type="Pfam" id="PF10745">
    <property type="entry name" value="DUF2530"/>
    <property type="match status" value="1"/>
</dbReference>
<feature type="transmembrane region" description="Helical" evidence="2">
    <location>
        <begin position="58"/>
        <end position="77"/>
    </location>
</feature>
<keyword evidence="2" id="KW-0472">Membrane</keyword>
<proteinExistence type="predicted"/>
<feature type="transmembrane region" description="Helical" evidence="2">
    <location>
        <begin position="25"/>
        <end position="46"/>
    </location>
</feature>
<name>A0ABU6A4A7_9PSEU</name>
<comment type="caution">
    <text evidence="3">The sequence shown here is derived from an EMBL/GenBank/DDBJ whole genome shotgun (WGS) entry which is preliminary data.</text>
</comment>
<dbReference type="RefSeq" id="WP_324263837.1">
    <property type="nucleotide sequence ID" value="NZ_JAWLNX010000001.1"/>
</dbReference>
<organism evidence="3 4">
    <name type="scientific">Saccharopolyspora mangrovi</name>
    <dbReference type="NCBI Taxonomy" id="3082379"/>
    <lineage>
        <taxon>Bacteria</taxon>
        <taxon>Bacillati</taxon>
        <taxon>Actinomycetota</taxon>
        <taxon>Actinomycetes</taxon>
        <taxon>Pseudonocardiales</taxon>
        <taxon>Pseudonocardiaceae</taxon>
        <taxon>Saccharopolyspora</taxon>
    </lineage>
</organism>
<evidence type="ECO:0000313" key="4">
    <source>
        <dbReference type="Proteomes" id="UP001327093"/>
    </source>
</evidence>
<evidence type="ECO:0000313" key="3">
    <source>
        <dbReference type="EMBL" id="MEB3366274.1"/>
    </source>
</evidence>
<keyword evidence="2" id="KW-0812">Transmembrane</keyword>
<evidence type="ECO:0000256" key="1">
    <source>
        <dbReference type="SAM" id="MobiDB-lite"/>
    </source>
</evidence>
<dbReference type="InterPro" id="IPR019681">
    <property type="entry name" value="DUF2530"/>
</dbReference>
<dbReference type="Proteomes" id="UP001327093">
    <property type="component" value="Unassembled WGS sequence"/>
</dbReference>
<keyword evidence="2" id="KW-1133">Transmembrane helix</keyword>
<keyword evidence="4" id="KW-1185">Reference proteome</keyword>
<accession>A0ABU6A4A7</accession>
<evidence type="ECO:0000256" key="2">
    <source>
        <dbReference type="SAM" id="Phobius"/>
    </source>
</evidence>
<feature type="region of interest" description="Disordered" evidence="1">
    <location>
        <begin position="1"/>
        <end position="26"/>
    </location>
</feature>
<reference evidence="3 4" key="1">
    <citation type="submission" date="2023-10" db="EMBL/GenBank/DDBJ databases">
        <title>Saccharopolyspora sp. nov., isolated from mangrove soil.</title>
        <authorList>
            <person name="Lu Y."/>
            <person name="Liu W."/>
        </authorList>
    </citation>
    <scope>NUCLEOTIDE SEQUENCE [LARGE SCALE GENOMIC DNA]</scope>
    <source>
        <strain evidence="3 4">S2-29</strain>
    </source>
</reference>